<evidence type="ECO:0000259" key="1">
    <source>
        <dbReference type="Pfam" id="PF12697"/>
    </source>
</evidence>
<dbReference type="PANTHER" id="PTHR43798:SF33">
    <property type="entry name" value="HYDROLASE, PUTATIVE (AFU_ORTHOLOGUE AFUA_2G14860)-RELATED"/>
    <property type="match status" value="1"/>
</dbReference>
<feature type="domain" description="AB hydrolase-1" evidence="1">
    <location>
        <begin position="26"/>
        <end position="228"/>
    </location>
</feature>
<evidence type="ECO:0000313" key="2">
    <source>
        <dbReference type="EMBL" id="MBP2186665.1"/>
    </source>
</evidence>
<dbReference type="PANTHER" id="PTHR43798">
    <property type="entry name" value="MONOACYLGLYCEROL LIPASE"/>
    <property type="match status" value="1"/>
</dbReference>
<evidence type="ECO:0000313" key="3">
    <source>
        <dbReference type="Proteomes" id="UP000741013"/>
    </source>
</evidence>
<gene>
    <name evidence="2" type="ORF">JOM49_008191</name>
</gene>
<dbReference type="EMBL" id="JAGGMS010000001">
    <property type="protein sequence ID" value="MBP2186665.1"/>
    <property type="molecule type" value="Genomic_DNA"/>
</dbReference>
<protein>
    <submittedName>
        <fullName evidence="2">Pimeloyl-ACP methyl ester carboxylesterase</fullName>
    </submittedName>
</protein>
<dbReference type="InterPro" id="IPR050266">
    <property type="entry name" value="AB_hydrolase_sf"/>
</dbReference>
<dbReference type="RefSeq" id="WP_209669903.1">
    <property type="nucleotide sequence ID" value="NZ_JAGGMS010000001.1"/>
</dbReference>
<sequence>MDFEEIVVETERLAFPALAAGDGPVVVCWHGFPDHPATFEPLAERLVAAGRRVVLPYLRGFHPDTADALEYGGSLTFAADAAAVARALDPDGVDMIGHDVGAGMVLQLDRRLIDYLWATWSPGLTLSPEHRERVHRMYGDERYIANSLKIYRANFDPSGHDPALVEFGGRSEAAAGKPLLVLAGADDGCIAAEHFEQAYRGLAPGSDVAVLRNAGHFLHLEQPDEVARRVLRWFDSIR</sequence>
<dbReference type="Pfam" id="PF12697">
    <property type="entry name" value="Abhydrolase_6"/>
    <property type="match status" value="1"/>
</dbReference>
<reference evidence="2 3" key="1">
    <citation type="submission" date="2021-03" db="EMBL/GenBank/DDBJ databases">
        <title>Sequencing the genomes of 1000 actinobacteria strains.</title>
        <authorList>
            <person name="Klenk H.-P."/>
        </authorList>
    </citation>
    <scope>NUCLEOTIDE SEQUENCE [LARGE SCALE GENOMIC DNA]</scope>
    <source>
        <strain evidence="2 3">DSM 45510</strain>
    </source>
</reference>
<dbReference type="Gene3D" id="3.40.50.1820">
    <property type="entry name" value="alpha/beta hydrolase"/>
    <property type="match status" value="2"/>
</dbReference>
<dbReference type="InterPro" id="IPR029058">
    <property type="entry name" value="AB_hydrolase_fold"/>
</dbReference>
<dbReference type="SUPFAM" id="SSF53474">
    <property type="entry name" value="alpha/beta-Hydrolases"/>
    <property type="match status" value="1"/>
</dbReference>
<accession>A0ABS4Q6C4</accession>
<proteinExistence type="predicted"/>
<dbReference type="InterPro" id="IPR000073">
    <property type="entry name" value="AB_hydrolase_1"/>
</dbReference>
<keyword evidence="3" id="KW-1185">Reference proteome</keyword>
<comment type="caution">
    <text evidence="2">The sequence shown here is derived from an EMBL/GenBank/DDBJ whole genome shotgun (WGS) entry which is preliminary data.</text>
</comment>
<name>A0ABS4Q6C4_9PSEU</name>
<dbReference type="Proteomes" id="UP000741013">
    <property type="component" value="Unassembled WGS sequence"/>
</dbReference>
<organism evidence="2 3">
    <name type="scientific">Amycolatopsis magusensis</name>
    <dbReference type="NCBI Taxonomy" id="882444"/>
    <lineage>
        <taxon>Bacteria</taxon>
        <taxon>Bacillati</taxon>
        <taxon>Actinomycetota</taxon>
        <taxon>Actinomycetes</taxon>
        <taxon>Pseudonocardiales</taxon>
        <taxon>Pseudonocardiaceae</taxon>
        <taxon>Amycolatopsis</taxon>
    </lineage>
</organism>